<accession>A0A4U5LUF4</accession>
<protein>
    <recommendedName>
        <fullName evidence="7">Cytochrome P450</fullName>
    </recommendedName>
</protein>
<evidence type="ECO:0008006" key="7">
    <source>
        <dbReference type="Google" id="ProtNLM"/>
    </source>
</evidence>
<dbReference type="GO" id="GO:0006082">
    <property type="term" value="P:organic acid metabolic process"/>
    <property type="evidence" value="ECO:0007669"/>
    <property type="project" value="TreeGrafter"/>
</dbReference>
<dbReference type="InterPro" id="IPR050182">
    <property type="entry name" value="Cytochrome_P450_fam2"/>
</dbReference>
<keyword evidence="2" id="KW-0479">Metal-binding</keyword>
<dbReference type="InterPro" id="IPR002401">
    <property type="entry name" value="Cyt_P450_E_grp-I"/>
</dbReference>
<sequence>MAALYVVLAFVALVAYLWKSISRKDLPPGPPPLPIIGNTHQFIYGSLKGKTNVQVMKEWRKTYGPVYTMWLGPMPVVLTCDYKTSMEAFVNHGDAQSDRPDTFCFTKMRNRLGLIFSTGPGWQEQRRFSMQTLRDFGFGKNIMQQRILEEANFRFGFWDKLIEESEKGYIVTNPQNYIDLIVGSIINVLIVGYRYDDVSLSRRSYKGMTPSVRF</sequence>
<dbReference type="InterPro" id="IPR001128">
    <property type="entry name" value="Cyt_P450"/>
</dbReference>
<dbReference type="Pfam" id="PF00067">
    <property type="entry name" value="p450"/>
    <property type="match status" value="1"/>
</dbReference>
<evidence type="ECO:0000256" key="3">
    <source>
        <dbReference type="ARBA" id="ARBA00023004"/>
    </source>
</evidence>
<dbReference type="InterPro" id="IPR036396">
    <property type="entry name" value="Cyt_P450_sf"/>
</dbReference>
<name>A0A4U5LUF4_STECR</name>
<dbReference type="SUPFAM" id="SSF48264">
    <property type="entry name" value="Cytochrome P450"/>
    <property type="match status" value="1"/>
</dbReference>
<dbReference type="Gene3D" id="1.10.630.10">
    <property type="entry name" value="Cytochrome P450"/>
    <property type="match status" value="1"/>
</dbReference>
<evidence type="ECO:0000256" key="1">
    <source>
        <dbReference type="ARBA" id="ARBA00010617"/>
    </source>
</evidence>
<dbReference type="PANTHER" id="PTHR24300">
    <property type="entry name" value="CYTOCHROME P450 508A4-RELATED"/>
    <property type="match status" value="1"/>
</dbReference>
<dbReference type="PRINTS" id="PR00463">
    <property type="entry name" value="EP450I"/>
</dbReference>
<keyword evidence="4" id="KW-0560">Oxidoreductase</keyword>
<dbReference type="GO" id="GO:0005506">
    <property type="term" value="F:iron ion binding"/>
    <property type="evidence" value="ECO:0007669"/>
    <property type="project" value="InterPro"/>
</dbReference>
<dbReference type="PANTHER" id="PTHR24300:SF375">
    <property type="entry name" value="CYTOCHROME P450 FAMILY"/>
    <property type="match status" value="1"/>
</dbReference>
<comment type="similarity">
    <text evidence="1">Belongs to the cytochrome P450 family.</text>
</comment>
<dbReference type="STRING" id="34508.A0A4U5LUF4"/>
<dbReference type="GO" id="GO:0016712">
    <property type="term" value="F:oxidoreductase activity, acting on paired donors, with incorporation or reduction of molecular oxygen, reduced flavin or flavoprotein as one donor, and incorporation of one atom of oxygen"/>
    <property type="evidence" value="ECO:0007669"/>
    <property type="project" value="TreeGrafter"/>
</dbReference>
<dbReference type="GO" id="GO:0006805">
    <property type="term" value="P:xenobiotic metabolic process"/>
    <property type="evidence" value="ECO:0007669"/>
    <property type="project" value="TreeGrafter"/>
</dbReference>
<dbReference type="EMBL" id="AZBU02000012">
    <property type="protein sequence ID" value="TKR59732.1"/>
    <property type="molecule type" value="Genomic_DNA"/>
</dbReference>
<proteinExistence type="inferred from homology"/>
<reference evidence="5 6" key="2">
    <citation type="journal article" date="2019" name="G3 (Bethesda)">
        <title>Hybrid Assembly of the Genome of the Entomopathogenic Nematode Steinernema carpocapsae Identifies the X-Chromosome.</title>
        <authorList>
            <person name="Serra L."/>
            <person name="Macchietto M."/>
            <person name="Macias-Munoz A."/>
            <person name="McGill C.J."/>
            <person name="Rodriguez I.M."/>
            <person name="Rodriguez B."/>
            <person name="Murad R."/>
            <person name="Mortazavi A."/>
        </authorList>
    </citation>
    <scope>NUCLEOTIDE SEQUENCE [LARGE SCALE GENOMIC DNA]</scope>
    <source>
        <strain evidence="5 6">ALL</strain>
    </source>
</reference>
<keyword evidence="4" id="KW-0503">Monooxygenase</keyword>
<dbReference type="GO" id="GO:0020037">
    <property type="term" value="F:heme binding"/>
    <property type="evidence" value="ECO:0007669"/>
    <property type="project" value="InterPro"/>
</dbReference>
<dbReference type="OrthoDB" id="5857440at2759"/>
<evidence type="ECO:0000313" key="6">
    <source>
        <dbReference type="Proteomes" id="UP000298663"/>
    </source>
</evidence>
<organism evidence="5 6">
    <name type="scientific">Steinernema carpocapsae</name>
    <name type="common">Entomopathogenic nematode</name>
    <dbReference type="NCBI Taxonomy" id="34508"/>
    <lineage>
        <taxon>Eukaryota</taxon>
        <taxon>Metazoa</taxon>
        <taxon>Ecdysozoa</taxon>
        <taxon>Nematoda</taxon>
        <taxon>Chromadorea</taxon>
        <taxon>Rhabditida</taxon>
        <taxon>Tylenchina</taxon>
        <taxon>Panagrolaimomorpha</taxon>
        <taxon>Strongyloidoidea</taxon>
        <taxon>Steinernematidae</taxon>
        <taxon>Steinernema</taxon>
    </lineage>
</organism>
<keyword evidence="6" id="KW-1185">Reference proteome</keyword>
<dbReference type="Proteomes" id="UP000298663">
    <property type="component" value="Unassembled WGS sequence"/>
</dbReference>
<dbReference type="AlphaFoldDB" id="A0A4U5LUF4"/>
<evidence type="ECO:0000256" key="4">
    <source>
        <dbReference type="ARBA" id="ARBA00023033"/>
    </source>
</evidence>
<comment type="caution">
    <text evidence="5">The sequence shown here is derived from an EMBL/GenBank/DDBJ whole genome shotgun (WGS) entry which is preliminary data.</text>
</comment>
<evidence type="ECO:0000256" key="2">
    <source>
        <dbReference type="ARBA" id="ARBA00022723"/>
    </source>
</evidence>
<keyword evidence="3" id="KW-0408">Iron</keyword>
<evidence type="ECO:0000313" key="5">
    <source>
        <dbReference type="EMBL" id="TKR59732.1"/>
    </source>
</evidence>
<gene>
    <name evidence="5" type="ORF">L596_029364</name>
</gene>
<reference evidence="5 6" key="1">
    <citation type="journal article" date="2015" name="Genome Biol.">
        <title>Comparative genomics of Steinernema reveals deeply conserved gene regulatory networks.</title>
        <authorList>
            <person name="Dillman A.R."/>
            <person name="Macchietto M."/>
            <person name="Porter C.F."/>
            <person name="Rogers A."/>
            <person name="Williams B."/>
            <person name="Antoshechkin I."/>
            <person name="Lee M.M."/>
            <person name="Goodwin Z."/>
            <person name="Lu X."/>
            <person name="Lewis E.E."/>
            <person name="Goodrich-Blair H."/>
            <person name="Stock S.P."/>
            <person name="Adams B.J."/>
            <person name="Sternberg P.W."/>
            <person name="Mortazavi A."/>
        </authorList>
    </citation>
    <scope>NUCLEOTIDE SEQUENCE [LARGE SCALE GENOMIC DNA]</scope>
    <source>
        <strain evidence="5 6">ALL</strain>
    </source>
</reference>
<dbReference type="GO" id="GO:0005737">
    <property type="term" value="C:cytoplasm"/>
    <property type="evidence" value="ECO:0007669"/>
    <property type="project" value="TreeGrafter"/>
</dbReference>